<dbReference type="Proteomes" id="UP000275267">
    <property type="component" value="Unassembled WGS sequence"/>
</dbReference>
<sequence>MTARWCDQEDEENDRFPKRNSDKQGSGNIHFDKGQWNHSGNPRKRKPDQEVVAVERNPRGKKSGNNDAQFEEVLHKQCPMHPKSRHILFECVSLHKSLNTSPLPQGEKRKDQEDDDEGDKSGAQDFQDPKNVANVIFGGDGGFPSKRTQKLTLREILCVEPTTQKPLRYSEHLSPGK</sequence>
<dbReference type="EMBL" id="PQIB02000015">
    <property type="protein sequence ID" value="RLM64537.1"/>
    <property type="molecule type" value="Genomic_DNA"/>
</dbReference>
<protein>
    <submittedName>
        <fullName evidence="2">Polyprotein</fullName>
    </submittedName>
</protein>
<organism evidence="2 3">
    <name type="scientific">Panicum miliaceum</name>
    <name type="common">Proso millet</name>
    <name type="synonym">Broomcorn millet</name>
    <dbReference type="NCBI Taxonomy" id="4540"/>
    <lineage>
        <taxon>Eukaryota</taxon>
        <taxon>Viridiplantae</taxon>
        <taxon>Streptophyta</taxon>
        <taxon>Embryophyta</taxon>
        <taxon>Tracheophyta</taxon>
        <taxon>Spermatophyta</taxon>
        <taxon>Magnoliopsida</taxon>
        <taxon>Liliopsida</taxon>
        <taxon>Poales</taxon>
        <taxon>Poaceae</taxon>
        <taxon>PACMAD clade</taxon>
        <taxon>Panicoideae</taxon>
        <taxon>Panicodae</taxon>
        <taxon>Paniceae</taxon>
        <taxon>Panicinae</taxon>
        <taxon>Panicum</taxon>
        <taxon>Panicum sect. Panicum</taxon>
    </lineage>
</organism>
<name>A0A3L6PSB2_PANMI</name>
<evidence type="ECO:0000313" key="3">
    <source>
        <dbReference type="Proteomes" id="UP000275267"/>
    </source>
</evidence>
<feature type="region of interest" description="Disordered" evidence="1">
    <location>
        <begin position="1"/>
        <end position="77"/>
    </location>
</feature>
<evidence type="ECO:0000313" key="2">
    <source>
        <dbReference type="EMBL" id="RLM64537.1"/>
    </source>
</evidence>
<keyword evidence="3" id="KW-1185">Reference proteome</keyword>
<evidence type="ECO:0000256" key="1">
    <source>
        <dbReference type="SAM" id="MobiDB-lite"/>
    </source>
</evidence>
<proteinExistence type="predicted"/>
<feature type="region of interest" description="Disordered" evidence="1">
    <location>
        <begin position="98"/>
        <end position="146"/>
    </location>
</feature>
<accession>A0A3L6PSB2</accession>
<dbReference type="AlphaFoldDB" id="A0A3L6PSB2"/>
<gene>
    <name evidence="2" type="ORF">C2845_PM16G03840</name>
</gene>
<reference evidence="3" key="1">
    <citation type="journal article" date="2019" name="Nat. Commun.">
        <title>The genome of broomcorn millet.</title>
        <authorList>
            <person name="Zou C."/>
            <person name="Miki D."/>
            <person name="Li D."/>
            <person name="Tang Q."/>
            <person name="Xiao L."/>
            <person name="Rajput S."/>
            <person name="Deng P."/>
            <person name="Jia W."/>
            <person name="Huang R."/>
            <person name="Zhang M."/>
            <person name="Sun Y."/>
            <person name="Hu J."/>
            <person name="Fu X."/>
            <person name="Schnable P.S."/>
            <person name="Li F."/>
            <person name="Zhang H."/>
            <person name="Feng B."/>
            <person name="Zhu X."/>
            <person name="Liu R."/>
            <person name="Schnable J.C."/>
            <person name="Zhu J.-K."/>
            <person name="Zhang H."/>
        </authorList>
    </citation>
    <scope>NUCLEOTIDE SEQUENCE [LARGE SCALE GENOMIC DNA]</scope>
</reference>
<comment type="caution">
    <text evidence="2">The sequence shown here is derived from an EMBL/GenBank/DDBJ whole genome shotgun (WGS) entry which is preliminary data.</text>
</comment>